<evidence type="ECO:0000256" key="1">
    <source>
        <dbReference type="ARBA" id="ARBA00022679"/>
    </source>
</evidence>
<sequence>MTLRILDVTAADASRHLPELGDMLAACVRAGGSIGFMQPLPAEQAEACWQGAVLPELEAGRRCLLVAELDGRWLGSVQILLGMPANQSHRCELAKMMVHPSAWRQGIGRRLLRAALDTARRHGRTLITLDTRQGDASEHLYRSMGFEVGGVIPGYALDPDGGKLHATTYMYCRLQSVPPAEYRGQIAGRD</sequence>
<accession>H8KYU5</accession>
<dbReference type="Proteomes" id="UP000005234">
    <property type="component" value="Chromosome"/>
</dbReference>
<dbReference type="AlphaFoldDB" id="H8KYU5"/>
<dbReference type="STRING" id="767434.Fraau_1759"/>
<evidence type="ECO:0000259" key="3">
    <source>
        <dbReference type="PROSITE" id="PS51186"/>
    </source>
</evidence>
<feature type="domain" description="N-acetyltransferase" evidence="3">
    <location>
        <begin position="3"/>
        <end position="175"/>
    </location>
</feature>
<dbReference type="PANTHER" id="PTHR43877">
    <property type="entry name" value="AMINOALKYLPHOSPHONATE N-ACETYLTRANSFERASE-RELATED-RELATED"/>
    <property type="match status" value="1"/>
</dbReference>
<evidence type="ECO:0000313" key="5">
    <source>
        <dbReference type="Proteomes" id="UP000005234"/>
    </source>
</evidence>
<gene>
    <name evidence="4" type="ordered locus">Fraau_1759</name>
</gene>
<keyword evidence="5" id="KW-1185">Reference proteome</keyword>
<dbReference type="InterPro" id="IPR050832">
    <property type="entry name" value="Bact_Acetyltransf"/>
</dbReference>
<organism evidence="4 5">
    <name type="scientific">Frateuria aurantia (strain ATCC 33424 / DSM 6220 / KCTC 2777 / LMG 1558 / NBRC 3245 / NCIMB 13370)</name>
    <name type="common">Acetobacter aurantius</name>
    <dbReference type="NCBI Taxonomy" id="767434"/>
    <lineage>
        <taxon>Bacteria</taxon>
        <taxon>Pseudomonadati</taxon>
        <taxon>Pseudomonadota</taxon>
        <taxon>Gammaproteobacteria</taxon>
        <taxon>Lysobacterales</taxon>
        <taxon>Rhodanobacteraceae</taxon>
        <taxon>Frateuria</taxon>
    </lineage>
</organism>
<dbReference type="InterPro" id="IPR016181">
    <property type="entry name" value="Acyl_CoA_acyltransferase"/>
</dbReference>
<dbReference type="Pfam" id="PF00583">
    <property type="entry name" value="Acetyltransf_1"/>
    <property type="match status" value="1"/>
</dbReference>
<keyword evidence="2" id="KW-0012">Acyltransferase</keyword>
<dbReference type="SUPFAM" id="SSF55729">
    <property type="entry name" value="Acyl-CoA N-acyltransferases (Nat)"/>
    <property type="match status" value="1"/>
</dbReference>
<name>H8KYU5_FRAAD</name>
<evidence type="ECO:0000256" key="2">
    <source>
        <dbReference type="ARBA" id="ARBA00023315"/>
    </source>
</evidence>
<dbReference type="PANTHER" id="PTHR43877:SF1">
    <property type="entry name" value="ACETYLTRANSFERASE"/>
    <property type="match status" value="1"/>
</dbReference>
<dbReference type="KEGG" id="fau:Fraau_1759"/>
<dbReference type="RefSeq" id="WP_014403171.1">
    <property type="nucleotide sequence ID" value="NC_017033.1"/>
</dbReference>
<evidence type="ECO:0000313" key="4">
    <source>
        <dbReference type="EMBL" id="AFC86166.1"/>
    </source>
</evidence>
<dbReference type="Gene3D" id="3.40.630.30">
    <property type="match status" value="1"/>
</dbReference>
<reference evidence="4" key="1">
    <citation type="submission" date="2012-02" db="EMBL/GenBank/DDBJ databases">
        <title>The complete genome of Frateuria aurantia DSM 6220.</title>
        <authorList>
            <consortium name="US DOE Joint Genome Institute (JGI-PGF)"/>
            <person name="Lucas S."/>
            <person name="Copeland A."/>
            <person name="Lapidus A."/>
            <person name="Glavina del Rio T."/>
            <person name="Dalin E."/>
            <person name="Tice H."/>
            <person name="Bruce D."/>
            <person name="Goodwin L."/>
            <person name="Pitluck S."/>
            <person name="Peters L."/>
            <person name="Ovchinnikova G."/>
            <person name="Teshima H."/>
            <person name="Kyrpides N."/>
            <person name="Mavromatis K."/>
            <person name="Ivanova N."/>
            <person name="Brettin T."/>
            <person name="Detter J.C."/>
            <person name="Han C."/>
            <person name="Larimer F."/>
            <person name="Land M."/>
            <person name="Hauser L."/>
            <person name="Markowitz V."/>
            <person name="Cheng J.-F."/>
            <person name="Hugenholtz P."/>
            <person name="Woyke T."/>
            <person name="Wu D."/>
            <person name="Brambilla E."/>
            <person name="Klenk H.-P."/>
            <person name="Eisen J.A."/>
        </authorList>
    </citation>
    <scope>NUCLEOTIDE SEQUENCE</scope>
    <source>
        <strain evidence="4">DSM 6220</strain>
    </source>
</reference>
<dbReference type="HOGENOM" id="CLU_077728_1_1_6"/>
<dbReference type="OrthoDB" id="3389160at2"/>
<dbReference type="EMBL" id="CP003350">
    <property type="protein sequence ID" value="AFC86166.1"/>
    <property type="molecule type" value="Genomic_DNA"/>
</dbReference>
<dbReference type="PROSITE" id="PS51186">
    <property type="entry name" value="GNAT"/>
    <property type="match status" value="1"/>
</dbReference>
<protein>
    <submittedName>
        <fullName evidence="4">Acetyltransferase</fullName>
    </submittedName>
</protein>
<dbReference type="CDD" id="cd04301">
    <property type="entry name" value="NAT_SF"/>
    <property type="match status" value="1"/>
</dbReference>
<dbReference type="eggNOG" id="COG0456">
    <property type="taxonomic scope" value="Bacteria"/>
</dbReference>
<proteinExistence type="predicted"/>
<dbReference type="GO" id="GO:0016747">
    <property type="term" value="F:acyltransferase activity, transferring groups other than amino-acyl groups"/>
    <property type="evidence" value="ECO:0007669"/>
    <property type="project" value="InterPro"/>
</dbReference>
<dbReference type="InterPro" id="IPR000182">
    <property type="entry name" value="GNAT_dom"/>
</dbReference>
<keyword evidence="1 4" id="KW-0808">Transferase</keyword>